<protein>
    <submittedName>
        <fullName evidence="1">Uncharacterized protein</fullName>
    </submittedName>
</protein>
<organism evidence="1">
    <name type="scientific">Myoviridae sp. ctkmZ20</name>
    <dbReference type="NCBI Taxonomy" id="2825166"/>
    <lineage>
        <taxon>Viruses</taxon>
        <taxon>Duplodnaviria</taxon>
        <taxon>Heunggongvirae</taxon>
        <taxon>Uroviricota</taxon>
        <taxon>Caudoviricetes</taxon>
    </lineage>
</organism>
<sequence>MNKEKIKSAIEKTIRYMNGNYYSKFEEKMIVGYLEGALKELED</sequence>
<proteinExistence type="predicted"/>
<reference evidence="1" key="1">
    <citation type="journal article" date="2021" name="Proc. Natl. Acad. Sci. U.S.A.">
        <title>A Catalog of Tens of Thousands of Viruses from Human Metagenomes Reveals Hidden Associations with Chronic Diseases.</title>
        <authorList>
            <person name="Tisza M.J."/>
            <person name="Buck C.B."/>
        </authorList>
    </citation>
    <scope>NUCLEOTIDE SEQUENCE</scope>
    <source>
        <strain evidence="1">CtkmZ20</strain>
    </source>
</reference>
<dbReference type="EMBL" id="BK015248">
    <property type="protein sequence ID" value="DAD97835.1"/>
    <property type="molecule type" value="Genomic_DNA"/>
</dbReference>
<evidence type="ECO:0000313" key="1">
    <source>
        <dbReference type="EMBL" id="DAD97835.1"/>
    </source>
</evidence>
<name>A0A8S5NUR4_9CAUD</name>
<accession>A0A8S5NUR4</accession>